<evidence type="ECO:0000256" key="4">
    <source>
        <dbReference type="ARBA" id="ARBA00022519"/>
    </source>
</evidence>
<dbReference type="EMBL" id="CP003488">
    <property type="protein sequence ID" value="AFH95270.1"/>
    <property type="molecule type" value="Genomic_DNA"/>
</dbReference>
<dbReference type="HOGENOM" id="CLU_189012_1_0_6"/>
<proteinExistence type="inferred from homology"/>
<evidence type="ECO:0000256" key="5">
    <source>
        <dbReference type="ARBA" id="ARBA00022692"/>
    </source>
</evidence>
<evidence type="ECO:0000256" key="1">
    <source>
        <dbReference type="ARBA" id="ARBA00004429"/>
    </source>
</evidence>
<sequence length="58" mass="6360">MSTFECILLVYGIGGVCSALITLLLTKDPNIFMRLLSALLIGLTWPMSLPVVLLFSLF</sequence>
<protein>
    <recommendedName>
        <fullName evidence="11">GhoT/OrtT family toxin</fullName>
    </recommendedName>
</protein>
<reference evidence="9 10" key="1">
    <citation type="journal article" date="2012" name="J. Bacteriol.">
        <title>Complete Genome Sequence of Providencia stuartii Clinical Isolate MRSN 2154.</title>
        <authorList>
            <person name="Clifford R.J."/>
            <person name="Hang J."/>
            <person name="Riley M.C."/>
            <person name="Onmus-Leone F."/>
            <person name="Kuschner R.A."/>
            <person name="Lesho E.P."/>
            <person name="Waterman P.E."/>
        </authorList>
    </citation>
    <scope>NUCLEOTIDE SEQUENCE [LARGE SCALE GENOMIC DNA]</scope>
    <source>
        <strain evidence="9 10">MRSN 2154</strain>
    </source>
</reference>
<keyword evidence="5 8" id="KW-0812">Transmembrane</keyword>
<dbReference type="RefSeq" id="WP_014657945.1">
    <property type="nucleotide sequence ID" value="NC_017731.1"/>
</dbReference>
<accession>A0A140NRJ9</accession>
<feature type="transmembrane region" description="Helical" evidence="8">
    <location>
        <begin position="31"/>
        <end position="55"/>
    </location>
</feature>
<comment type="similarity">
    <text evidence="2">Belongs to the GhoT/OrtT toxin family.</text>
</comment>
<organism evidence="9 10">
    <name type="scientific">Providencia stuartii (strain MRSN 2154)</name>
    <dbReference type="NCBI Taxonomy" id="1157951"/>
    <lineage>
        <taxon>Bacteria</taxon>
        <taxon>Pseudomonadati</taxon>
        <taxon>Pseudomonadota</taxon>
        <taxon>Gammaproteobacteria</taxon>
        <taxon>Enterobacterales</taxon>
        <taxon>Morganellaceae</taxon>
        <taxon>Providencia</taxon>
    </lineage>
</organism>
<dbReference type="AlphaFoldDB" id="A0A140NRJ9"/>
<reference evidence="10" key="2">
    <citation type="submission" date="2012-04" db="EMBL/GenBank/DDBJ databases">
        <title>Complete genome sequence of Providencia stuartii clinical isolate MRSN 2154.</title>
        <authorList>
            <person name="Clifford R.J."/>
            <person name="Hang J."/>
            <person name="Riley M.C."/>
            <person name="Onmus-Leone F."/>
            <person name="Kuschner R.A."/>
            <person name="Lesho E.P."/>
            <person name="Waterman P.E."/>
        </authorList>
    </citation>
    <scope>NUCLEOTIDE SEQUENCE [LARGE SCALE GENOMIC DNA]</scope>
    <source>
        <strain evidence="10">MRSN 2154</strain>
    </source>
</reference>
<keyword evidence="4" id="KW-0997">Cell inner membrane</keyword>
<dbReference type="InterPro" id="IPR019689">
    <property type="entry name" value="Toxin_GhoT/OrtT"/>
</dbReference>
<dbReference type="PATRIC" id="fig|1157951.4.peg.3469"/>
<evidence type="ECO:0000256" key="6">
    <source>
        <dbReference type="ARBA" id="ARBA00022989"/>
    </source>
</evidence>
<dbReference type="GO" id="GO:0005886">
    <property type="term" value="C:plasma membrane"/>
    <property type="evidence" value="ECO:0007669"/>
    <property type="project" value="UniProtKB-SubCell"/>
</dbReference>
<evidence type="ECO:0000313" key="9">
    <source>
        <dbReference type="EMBL" id="AFH95270.1"/>
    </source>
</evidence>
<keyword evidence="6 8" id="KW-1133">Transmembrane helix</keyword>
<name>A0A140NRJ9_PROSM</name>
<dbReference type="GeneID" id="93519999"/>
<evidence type="ECO:0000256" key="2">
    <source>
        <dbReference type="ARBA" id="ARBA00010408"/>
    </source>
</evidence>
<evidence type="ECO:0000256" key="3">
    <source>
        <dbReference type="ARBA" id="ARBA00022475"/>
    </source>
</evidence>
<evidence type="ECO:0000256" key="8">
    <source>
        <dbReference type="SAM" id="Phobius"/>
    </source>
</evidence>
<comment type="subcellular location">
    <subcellularLocation>
        <location evidence="1">Cell inner membrane</location>
        <topology evidence="1">Multi-pass membrane protein</topology>
    </subcellularLocation>
</comment>
<dbReference type="OrthoDB" id="6413705at2"/>
<dbReference type="Pfam" id="PF10753">
    <property type="entry name" value="Toxin_GhoT_OrtT"/>
    <property type="match status" value="1"/>
</dbReference>
<evidence type="ECO:0000256" key="7">
    <source>
        <dbReference type="ARBA" id="ARBA00023136"/>
    </source>
</evidence>
<evidence type="ECO:0008006" key="11">
    <source>
        <dbReference type="Google" id="ProtNLM"/>
    </source>
</evidence>
<dbReference type="KEGG" id="psi:S70_17300"/>
<evidence type="ECO:0000313" key="10">
    <source>
        <dbReference type="Proteomes" id="UP000005012"/>
    </source>
</evidence>
<feature type="transmembrane region" description="Helical" evidence="8">
    <location>
        <begin position="7"/>
        <end position="25"/>
    </location>
</feature>
<dbReference type="Proteomes" id="UP000005012">
    <property type="component" value="Chromosome"/>
</dbReference>
<keyword evidence="7 8" id="KW-0472">Membrane</keyword>
<keyword evidence="3" id="KW-1003">Cell membrane</keyword>
<gene>
    <name evidence="9" type="ordered locus">S70_17300</name>
</gene>